<reference evidence="2 3" key="1">
    <citation type="submission" date="2024-03" db="EMBL/GenBank/DDBJ databases">
        <title>First Report of Pectobacterium brasiliscabiei causing potato scab in china.</title>
        <authorList>
            <person name="Handique U."/>
        </authorList>
    </citation>
    <scope>NUCLEOTIDE SEQUENCE [LARGE SCALE GENOMIC DNA]</scope>
    <source>
        <strain evidence="2 3">ZRIMU1503</strain>
    </source>
</reference>
<gene>
    <name evidence="2" type="ORF">WB403_12650</name>
</gene>
<protein>
    <submittedName>
        <fullName evidence="2">RusA family crossover junction endodeoxyribonuclease</fullName>
    </submittedName>
</protein>
<proteinExistence type="predicted"/>
<evidence type="ECO:0000313" key="2">
    <source>
        <dbReference type="EMBL" id="MEI5610019.1"/>
    </source>
</evidence>
<evidence type="ECO:0000256" key="1">
    <source>
        <dbReference type="SAM" id="MobiDB-lite"/>
    </source>
</evidence>
<keyword evidence="3" id="KW-1185">Reference proteome</keyword>
<comment type="caution">
    <text evidence="2">The sequence shown here is derived from an EMBL/GenBank/DDBJ whole genome shotgun (WGS) entry which is preliminary data.</text>
</comment>
<dbReference type="Proteomes" id="UP001365781">
    <property type="component" value="Unassembled WGS sequence"/>
</dbReference>
<name>A0ABU8G9Y9_9ACTN</name>
<feature type="region of interest" description="Disordered" evidence="1">
    <location>
        <begin position="1"/>
        <end position="24"/>
    </location>
</feature>
<dbReference type="RefSeq" id="WP_336558318.1">
    <property type="nucleotide sequence ID" value="NZ_JBBAYL010000004.1"/>
</dbReference>
<dbReference type="InterPro" id="IPR036614">
    <property type="entry name" value="RusA-like_sf"/>
</dbReference>
<evidence type="ECO:0000313" key="3">
    <source>
        <dbReference type="Proteomes" id="UP001365781"/>
    </source>
</evidence>
<dbReference type="SUPFAM" id="SSF103084">
    <property type="entry name" value="Holliday junction resolvase RusA"/>
    <property type="match status" value="1"/>
</dbReference>
<organism evidence="2 3">
    <name type="scientific">Streptomyces brasiliscabiei</name>
    <dbReference type="NCBI Taxonomy" id="2736302"/>
    <lineage>
        <taxon>Bacteria</taxon>
        <taxon>Bacillati</taxon>
        <taxon>Actinomycetota</taxon>
        <taxon>Actinomycetes</taxon>
        <taxon>Kitasatosporales</taxon>
        <taxon>Streptomycetaceae</taxon>
        <taxon>Streptomyces</taxon>
    </lineage>
</organism>
<dbReference type="EMBL" id="JBBAYM010000007">
    <property type="protein sequence ID" value="MEI5610019.1"/>
    <property type="molecule type" value="Genomic_DNA"/>
</dbReference>
<dbReference type="Pfam" id="PF05866">
    <property type="entry name" value="RusA"/>
    <property type="match status" value="1"/>
</dbReference>
<dbReference type="Gene3D" id="3.30.1330.70">
    <property type="entry name" value="Holliday junction resolvase RusA"/>
    <property type="match status" value="1"/>
</dbReference>
<sequence>MTTPALRLTVYGTPAPQGSKNRNQAGALYESSAAVKPWREAVKTAALDALCHDDGWAALDGPAWLDVQFSLRRPKHHFGTGKNAGRLKPSAPPYPTGTPDLDKLVRSTQDALKDAGVLADDSVVASLSASKVYVLWGDALRTPGAVIKVWRLNDLCKEPTP</sequence>
<accession>A0ABU8G9Y9</accession>
<dbReference type="InterPro" id="IPR008822">
    <property type="entry name" value="Endonuclease_RusA-like"/>
</dbReference>